<keyword evidence="1" id="KW-0175">Coiled coil</keyword>
<dbReference type="EMBL" id="CP031037">
    <property type="protein sequence ID" value="QDZ20243.1"/>
    <property type="molecule type" value="Genomic_DNA"/>
</dbReference>
<gene>
    <name evidence="3" type="ORF">A3770_04p27610</name>
</gene>
<name>A0A5B8MIG7_9CHLO</name>
<feature type="compositionally biased region" description="Basic residues" evidence="2">
    <location>
        <begin position="1"/>
        <end position="10"/>
    </location>
</feature>
<dbReference type="AlphaFoldDB" id="A0A5B8MIG7"/>
<feature type="region of interest" description="Disordered" evidence="2">
    <location>
        <begin position="1"/>
        <end position="43"/>
    </location>
</feature>
<keyword evidence="4" id="KW-1185">Reference proteome</keyword>
<evidence type="ECO:0000313" key="4">
    <source>
        <dbReference type="Proteomes" id="UP000316726"/>
    </source>
</evidence>
<proteinExistence type="predicted"/>
<accession>A0A5B8MIG7</accession>
<organism evidence="3 4">
    <name type="scientific">Chloropicon primus</name>
    <dbReference type="NCBI Taxonomy" id="1764295"/>
    <lineage>
        <taxon>Eukaryota</taxon>
        <taxon>Viridiplantae</taxon>
        <taxon>Chlorophyta</taxon>
        <taxon>Chloropicophyceae</taxon>
        <taxon>Chloropicales</taxon>
        <taxon>Chloropicaceae</taxon>
        <taxon>Chloropicon</taxon>
    </lineage>
</organism>
<evidence type="ECO:0000256" key="1">
    <source>
        <dbReference type="SAM" id="Coils"/>
    </source>
</evidence>
<dbReference type="Proteomes" id="UP000316726">
    <property type="component" value="Chromosome 4"/>
</dbReference>
<feature type="compositionally biased region" description="Basic and acidic residues" evidence="2">
    <location>
        <begin position="25"/>
        <end position="35"/>
    </location>
</feature>
<reference evidence="3 4" key="1">
    <citation type="submission" date="2018-07" db="EMBL/GenBank/DDBJ databases">
        <title>The complete nuclear genome of the prasinophyte Chloropicon primus (CCMP1205).</title>
        <authorList>
            <person name="Pombert J.-F."/>
            <person name="Otis C."/>
            <person name="Turmel M."/>
            <person name="Lemieux C."/>
        </authorList>
    </citation>
    <scope>NUCLEOTIDE SEQUENCE [LARGE SCALE GENOMIC DNA]</scope>
    <source>
        <strain evidence="3 4">CCMP1205</strain>
    </source>
</reference>
<evidence type="ECO:0000313" key="3">
    <source>
        <dbReference type="EMBL" id="QDZ20243.1"/>
    </source>
</evidence>
<evidence type="ECO:0000256" key="2">
    <source>
        <dbReference type="SAM" id="MobiDB-lite"/>
    </source>
</evidence>
<sequence length="245" mass="27156">MDRGGGRKARGGRESPVGSLVRDGTGGRDGGRNRDNASVTTTPEKLLYTAESSPYSLTKKFHMECEEYITFLELEHQANRFNAMEKEAEVEVLKHNLACARAKLDEVLRLALDEASTTSVSDLQQSLLYGLGLDSSQVSTLRYDHHNIALETFRAQQEALERTISDLEAKLHQASGSGLNSSLDLYRSYSKVEFELFSQHEQVSKNYDALLAGYMAMADKVKKMKQSLFGMHVTNKDAKAQGVVG</sequence>
<protein>
    <submittedName>
        <fullName evidence="3">Uncharacterized protein</fullName>
    </submittedName>
</protein>
<feature type="coiled-coil region" evidence="1">
    <location>
        <begin position="150"/>
        <end position="177"/>
    </location>
</feature>